<keyword evidence="5 6" id="KW-0326">Glycosidase</keyword>
<dbReference type="PANTHER" id="PTHR43053">
    <property type="entry name" value="GLYCOSIDASE FAMILY 31"/>
    <property type="match status" value="1"/>
</dbReference>
<keyword evidence="4 6" id="KW-0378">Hydrolase</keyword>
<dbReference type="PROSITE" id="PS00512">
    <property type="entry name" value="ALPHA_GALACTOSIDASE"/>
    <property type="match status" value="1"/>
</dbReference>
<dbReference type="InterPro" id="IPR038417">
    <property type="entry name" value="Alpga-gal_N_sf"/>
</dbReference>
<dbReference type="Pfam" id="PF16874">
    <property type="entry name" value="Glyco_hydro_36C"/>
    <property type="match status" value="1"/>
</dbReference>
<dbReference type="InterPro" id="IPR031705">
    <property type="entry name" value="Glyco_hydro_36_C"/>
</dbReference>
<evidence type="ECO:0000256" key="8">
    <source>
        <dbReference type="PIRSR" id="PIRSR005536-2"/>
    </source>
</evidence>
<dbReference type="InterPro" id="IPR013780">
    <property type="entry name" value="Glyco_hydro_b"/>
</dbReference>
<dbReference type="PIRSF" id="PIRSF005536">
    <property type="entry name" value="Agal"/>
    <property type="match status" value="1"/>
</dbReference>
<dbReference type="InterPro" id="IPR013785">
    <property type="entry name" value="Aldolase_TIM"/>
</dbReference>
<comment type="catalytic activity">
    <reaction evidence="1 6">
        <text>Hydrolysis of terminal, non-reducing alpha-D-galactose residues in alpha-D-galactosides, including galactose oligosaccharides, galactomannans and galactolipids.</text>
        <dbReference type="EC" id="3.2.1.22"/>
    </reaction>
</comment>
<dbReference type="Gene3D" id="2.70.98.60">
    <property type="entry name" value="alpha-galactosidase from lactobacil brevis"/>
    <property type="match status" value="1"/>
</dbReference>
<dbReference type="Pfam" id="PF16875">
    <property type="entry name" value="Glyco_hydro_36N"/>
    <property type="match status" value="1"/>
</dbReference>
<dbReference type="Gene3D" id="3.20.20.70">
    <property type="entry name" value="Aldolase class I"/>
    <property type="match status" value="1"/>
</dbReference>
<feature type="domain" description="Glycosyl hydrolase family 36 N-terminal" evidence="10">
    <location>
        <begin position="4"/>
        <end position="261"/>
    </location>
</feature>
<protein>
    <recommendedName>
        <fullName evidence="3 6">Alpha-galactosidase</fullName>
        <ecNumber evidence="3 6">3.2.1.22</ecNumber>
    </recommendedName>
</protein>
<evidence type="ECO:0000256" key="2">
    <source>
        <dbReference type="ARBA" id="ARBA00006202"/>
    </source>
</evidence>
<feature type="binding site" evidence="8">
    <location>
        <begin position="452"/>
        <end position="456"/>
    </location>
    <ligand>
        <name>substrate</name>
    </ligand>
</feature>
<dbReference type="Pfam" id="PF02065">
    <property type="entry name" value="Melibiase"/>
    <property type="match status" value="1"/>
</dbReference>
<dbReference type="SUPFAM" id="SSF51445">
    <property type="entry name" value="(Trans)glycosidases"/>
    <property type="match status" value="1"/>
</dbReference>
<reference evidence="11" key="1">
    <citation type="submission" date="2024-06" db="EMBL/GenBank/DDBJ databases">
        <authorList>
            <person name="Fan A."/>
            <person name="Zhang F.Y."/>
            <person name="Zhang L."/>
        </authorList>
    </citation>
    <scope>NUCLEOTIDE SEQUENCE</scope>
    <source>
        <strain evidence="11">Y61</strain>
    </source>
</reference>
<gene>
    <name evidence="11" type="ORF">ABNN70_05695</name>
</gene>
<dbReference type="EMBL" id="CP159510">
    <property type="protein sequence ID" value="XCJ18348.1"/>
    <property type="molecule type" value="Genomic_DNA"/>
</dbReference>
<feature type="binding site" evidence="8">
    <location>
        <position position="524"/>
    </location>
    <ligand>
        <name>substrate</name>
    </ligand>
</feature>
<feature type="binding site" evidence="8">
    <location>
        <position position="502"/>
    </location>
    <ligand>
        <name>substrate</name>
    </ligand>
</feature>
<dbReference type="EC" id="3.2.1.22" evidence="3 6"/>
<dbReference type="GO" id="GO:0016052">
    <property type="term" value="P:carbohydrate catabolic process"/>
    <property type="evidence" value="ECO:0007669"/>
    <property type="project" value="InterPro"/>
</dbReference>
<proteinExistence type="inferred from homology"/>
<evidence type="ECO:0000259" key="9">
    <source>
        <dbReference type="Pfam" id="PF16874"/>
    </source>
</evidence>
<feature type="active site" description="Proton donor" evidence="7">
    <location>
        <position position="524"/>
    </location>
</feature>
<evidence type="ECO:0000256" key="4">
    <source>
        <dbReference type="ARBA" id="ARBA00022801"/>
    </source>
</evidence>
<dbReference type="PRINTS" id="PR00743">
    <property type="entry name" value="GLHYDRLASE36"/>
</dbReference>
<evidence type="ECO:0000256" key="5">
    <source>
        <dbReference type="ARBA" id="ARBA00023295"/>
    </source>
</evidence>
<sequence>MENGELGQIYFGKRIHIKNQYANLIKRERREAMPSWKVDQYDFQPDHLKQEYASLGKGDFREPAYQVQQENGSRITELQYVDYRLQKGKKRLSGLPSSFADESGDVETLAVYLKDALSGLTVTLRYSVFPHQNVIVRSAEFVNKGKEHLVLRRALSCQIDLPDSHYDFIHFAGTWSRERHEVKRSLQPGIQRISSLRTESSHQHNPFIMLARPQTTEDCGDVYGFNFVYSGNFLDQIEVDQYGTSRVLIGINPEEFSWNLASGATFQTPEAILSFSSQGKNKLSQQLGHFYLNHLVNPRFSNADRPILVNNWEATYFNFNEDKLLSIASKAAELGIELFVLDDGWFGHRDDDTTSLGDWFVDRTKLPDGLAHLADKIHGLGLKFGLWFEPEMISLESDLYQEHPDWMIAAPHRTLTPGRNQYVLDFTRDEVVDTIFKMMAKCIEEARLDYIKWDMNRCITEMYSSNLSPSEQLEMPHRYILGVYKLYQRLIDHYPNVLFESCASGGGRFDLGMMYYAPQAWTSDDTDAAERILIQYGTSYGYPLSMMGAHVSAVPNHQTGRVTPFETRGHVAFFGDFGYELDITKLSKEDQKQIRAQVNLYKKYRRLFQYGNFYRLESPYEGEKNVASWEVVNDDQTLAIAARYQLLNRPNPSYLRLYVRGLNPDQLYRVNGSQETFYGDELMNAGYFVDQVLDINKPITGSADFSSRLFIIKAVK</sequence>
<dbReference type="InterPro" id="IPR017853">
    <property type="entry name" value="GH"/>
</dbReference>
<feature type="active site" description="Nucleophile" evidence="7">
    <location>
        <position position="454"/>
    </location>
</feature>
<comment type="similarity">
    <text evidence="2">Belongs to the glycosyl hydrolase 36 family.</text>
</comment>
<dbReference type="InterPro" id="IPR000111">
    <property type="entry name" value="Glyco_hydro_27/36_CS"/>
</dbReference>
<feature type="binding site" evidence="8">
    <location>
        <position position="175"/>
    </location>
    <ligand>
        <name>substrate</name>
    </ligand>
</feature>
<dbReference type="InterPro" id="IPR031704">
    <property type="entry name" value="Glyco_hydro_36_N"/>
</dbReference>
<dbReference type="FunFam" id="3.20.20.70:FF:000118">
    <property type="entry name" value="Alpha-galactosidase"/>
    <property type="match status" value="1"/>
</dbReference>
<dbReference type="RefSeq" id="WP_353949389.1">
    <property type="nucleotide sequence ID" value="NZ_CP159510.1"/>
</dbReference>
<feature type="binding site" evidence="8">
    <location>
        <begin position="342"/>
        <end position="343"/>
    </location>
    <ligand>
        <name>substrate</name>
    </ligand>
</feature>
<accession>A0AAU8IJE0</accession>
<dbReference type="InterPro" id="IPR050985">
    <property type="entry name" value="Alpha-glycosidase_related"/>
</dbReference>
<evidence type="ECO:0000259" key="10">
    <source>
        <dbReference type="Pfam" id="PF16875"/>
    </source>
</evidence>
<evidence type="ECO:0000256" key="7">
    <source>
        <dbReference type="PIRSR" id="PIRSR005536-1"/>
    </source>
</evidence>
<evidence type="ECO:0000256" key="3">
    <source>
        <dbReference type="ARBA" id="ARBA00012755"/>
    </source>
</evidence>
<evidence type="ECO:0000256" key="6">
    <source>
        <dbReference type="PIRNR" id="PIRNR005536"/>
    </source>
</evidence>
<dbReference type="PANTHER" id="PTHR43053:SF3">
    <property type="entry name" value="ALPHA-GALACTOSIDASE C-RELATED"/>
    <property type="match status" value="1"/>
</dbReference>
<feature type="domain" description="Glycosyl hydrolase family 36 C-terminal" evidence="9">
    <location>
        <begin position="627"/>
        <end position="712"/>
    </location>
</feature>
<dbReference type="Gene3D" id="2.60.40.1180">
    <property type="entry name" value="Golgi alpha-mannosidase II"/>
    <property type="match status" value="1"/>
</dbReference>
<name>A0AAU8IJE0_9BACL</name>
<feature type="binding site" evidence="8">
    <location>
        <position position="419"/>
    </location>
    <ligand>
        <name>substrate</name>
    </ligand>
</feature>
<evidence type="ECO:0000313" key="11">
    <source>
        <dbReference type="EMBL" id="XCJ18348.1"/>
    </source>
</evidence>
<evidence type="ECO:0000256" key="1">
    <source>
        <dbReference type="ARBA" id="ARBA00001255"/>
    </source>
</evidence>
<dbReference type="InterPro" id="IPR002252">
    <property type="entry name" value="Glyco_hydro_36"/>
</dbReference>
<organism evidence="11">
    <name type="scientific">Sporolactobacillus sp. Y61</name>
    <dbReference type="NCBI Taxonomy" id="3160863"/>
    <lineage>
        <taxon>Bacteria</taxon>
        <taxon>Bacillati</taxon>
        <taxon>Bacillota</taxon>
        <taxon>Bacilli</taxon>
        <taxon>Bacillales</taxon>
        <taxon>Sporolactobacillaceae</taxon>
        <taxon>Sporolactobacillus</taxon>
    </lineage>
</organism>
<dbReference type="AlphaFoldDB" id="A0AAU8IJE0"/>
<dbReference type="GO" id="GO:0004557">
    <property type="term" value="F:alpha-galactosidase activity"/>
    <property type="evidence" value="ECO:0007669"/>
    <property type="project" value="UniProtKB-UniRule"/>
</dbReference>
<dbReference type="CDD" id="cd14791">
    <property type="entry name" value="GH36"/>
    <property type="match status" value="1"/>
</dbReference>